<keyword evidence="2" id="KW-0238">DNA-binding</keyword>
<evidence type="ECO:0000256" key="2">
    <source>
        <dbReference type="ARBA" id="ARBA00023125"/>
    </source>
</evidence>
<evidence type="ECO:0000259" key="5">
    <source>
        <dbReference type="PROSITE" id="PS50949"/>
    </source>
</evidence>
<dbReference type="GO" id="GO:0003677">
    <property type="term" value="F:DNA binding"/>
    <property type="evidence" value="ECO:0007669"/>
    <property type="project" value="UniProtKB-KW"/>
</dbReference>
<dbReference type="OrthoDB" id="8638122at2"/>
<proteinExistence type="predicted"/>
<protein>
    <submittedName>
        <fullName evidence="6">FadR family transcriptional regulator</fullName>
    </submittedName>
</protein>
<evidence type="ECO:0000313" key="6">
    <source>
        <dbReference type="EMBL" id="TDK52997.1"/>
    </source>
</evidence>
<dbReference type="PANTHER" id="PTHR43537:SF5">
    <property type="entry name" value="UXU OPERON TRANSCRIPTIONAL REGULATOR"/>
    <property type="match status" value="1"/>
</dbReference>
<dbReference type="PANTHER" id="PTHR43537">
    <property type="entry name" value="TRANSCRIPTIONAL REGULATOR, GNTR FAMILY"/>
    <property type="match status" value="1"/>
</dbReference>
<dbReference type="Gene3D" id="1.20.120.530">
    <property type="entry name" value="GntR ligand-binding domain-like"/>
    <property type="match status" value="1"/>
</dbReference>
<dbReference type="InterPro" id="IPR008920">
    <property type="entry name" value="TF_FadR/GntR_C"/>
</dbReference>
<dbReference type="Gene3D" id="1.10.10.10">
    <property type="entry name" value="Winged helix-like DNA-binding domain superfamily/Winged helix DNA-binding domain"/>
    <property type="match status" value="1"/>
</dbReference>
<dbReference type="GO" id="GO:0003700">
    <property type="term" value="F:DNA-binding transcription factor activity"/>
    <property type="evidence" value="ECO:0007669"/>
    <property type="project" value="InterPro"/>
</dbReference>
<dbReference type="Pfam" id="PF00392">
    <property type="entry name" value="GntR"/>
    <property type="match status" value="1"/>
</dbReference>
<dbReference type="PROSITE" id="PS50949">
    <property type="entry name" value="HTH_GNTR"/>
    <property type="match status" value="1"/>
</dbReference>
<name>A0A4R5VGX4_9RHOB</name>
<sequence length="288" mass="31675">MAPLVLDPPGFEISPTISGHARGMRASGRLASKGRNCYSESGDRNGSHMVAPVQNPLEVPFKPVQSHRSFELVCERVREKLLQGELKPGDKLPPERDLARQFGVSRNVVREALRSLEIAGVVALKKGVKGGAFIQEGAASSITQALSDLITLRAVSLRDLFEARMMILEMVIDRAFSGPGEVDLSRLDEVVTQTAEAARDNAIARRVQLAREFYHELAALTGNTAIIFMVDGQTELVQTFLRYRLGELDAETLIASREAFLGHLKVGNTDAAKANLREHLDRVHTNLW</sequence>
<keyword evidence="7" id="KW-1185">Reference proteome</keyword>
<comment type="caution">
    <text evidence="6">The sequence shown here is derived from an EMBL/GenBank/DDBJ whole genome shotgun (WGS) entry which is preliminary data.</text>
</comment>
<dbReference type="InterPro" id="IPR000524">
    <property type="entry name" value="Tscrpt_reg_HTH_GntR"/>
</dbReference>
<dbReference type="SMART" id="SM00345">
    <property type="entry name" value="HTH_GNTR"/>
    <property type="match status" value="1"/>
</dbReference>
<evidence type="ECO:0000256" key="4">
    <source>
        <dbReference type="SAM" id="MobiDB-lite"/>
    </source>
</evidence>
<dbReference type="InterPro" id="IPR036390">
    <property type="entry name" value="WH_DNA-bd_sf"/>
</dbReference>
<dbReference type="CDD" id="cd07377">
    <property type="entry name" value="WHTH_GntR"/>
    <property type="match status" value="1"/>
</dbReference>
<keyword evidence="3" id="KW-0804">Transcription</keyword>
<reference evidence="6 7" key="1">
    <citation type="submission" date="2019-03" db="EMBL/GenBank/DDBJ databases">
        <title>Ruegeria lutea sp. nov., a novel strain, isolated from marine sediment, the Masan Bay, South Korea.</title>
        <authorList>
            <person name="Kim J."/>
            <person name="Kim D.-Y."/>
            <person name="Lee S.-S."/>
        </authorList>
    </citation>
    <scope>NUCLEOTIDE SEQUENCE [LARGE SCALE GENOMIC DNA]</scope>
    <source>
        <strain evidence="6 7">318-1</strain>
    </source>
</reference>
<gene>
    <name evidence="6" type="ORF">E1832_00850</name>
</gene>
<evidence type="ECO:0000313" key="7">
    <source>
        <dbReference type="Proteomes" id="UP000295301"/>
    </source>
</evidence>
<dbReference type="SUPFAM" id="SSF48008">
    <property type="entry name" value="GntR ligand-binding domain-like"/>
    <property type="match status" value="1"/>
</dbReference>
<dbReference type="Proteomes" id="UP000295301">
    <property type="component" value="Unassembled WGS sequence"/>
</dbReference>
<feature type="region of interest" description="Disordered" evidence="4">
    <location>
        <begin position="16"/>
        <end position="47"/>
    </location>
</feature>
<keyword evidence="1" id="KW-0805">Transcription regulation</keyword>
<organism evidence="6 7">
    <name type="scientific">Antarcticimicrobium luteum</name>
    <dbReference type="NCBI Taxonomy" id="2547397"/>
    <lineage>
        <taxon>Bacteria</taxon>
        <taxon>Pseudomonadati</taxon>
        <taxon>Pseudomonadota</taxon>
        <taxon>Alphaproteobacteria</taxon>
        <taxon>Rhodobacterales</taxon>
        <taxon>Paracoccaceae</taxon>
        <taxon>Antarcticimicrobium</taxon>
    </lineage>
</organism>
<dbReference type="InterPro" id="IPR011711">
    <property type="entry name" value="GntR_C"/>
</dbReference>
<dbReference type="SUPFAM" id="SSF46785">
    <property type="entry name" value="Winged helix' DNA-binding domain"/>
    <property type="match status" value="1"/>
</dbReference>
<feature type="domain" description="HTH gntR-type" evidence="5">
    <location>
        <begin position="67"/>
        <end position="137"/>
    </location>
</feature>
<evidence type="ECO:0000256" key="3">
    <source>
        <dbReference type="ARBA" id="ARBA00023163"/>
    </source>
</evidence>
<dbReference type="EMBL" id="SMUV01000030">
    <property type="protein sequence ID" value="TDK52997.1"/>
    <property type="molecule type" value="Genomic_DNA"/>
</dbReference>
<dbReference type="PRINTS" id="PR00035">
    <property type="entry name" value="HTHGNTR"/>
</dbReference>
<dbReference type="InterPro" id="IPR036388">
    <property type="entry name" value="WH-like_DNA-bd_sf"/>
</dbReference>
<dbReference type="SMART" id="SM00895">
    <property type="entry name" value="FCD"/>
    <property type="match status" value="1"/>
</dbReference>
<accession>A0A4R5VGX4</accession>
<dbReference type="AlphaFoldDB" id="A0A4R5VGX4"/>
<evidence type="ECO:0000256" key="1">
    <source>
        <dbReference type="ARBA" id="ARBA00023015"/>
    </source>
</evidence>
<dbReference type="Pfam" id="PF07729">
    <property type="entry name" value="FCD"/>
    <property type="match status" value="1"/>
</dbReference>